<dbReference type="AlphaFoldDB" id="A0A564Z9Z1"/>
<gene>
    <name evidence="1" type="ORF">WMSIL1_LOCUS13882</name>
</gene>
<dbReference type="Proteomes" id="UP000321570">
    <property type="component" value="Unassembled WGS sequence"/>
</dbReference>
<reference evidence="1 2" key="1">
    <citation type="submission" date="2019-07" db="EMBL/GenBank/DDBJ databases">
        <authorList>
            <person name="Jastrzebski P J."/>
            <person name="Paukszto L."/>
            <person name="Jastrzebski P J."/>
        </authorList>
    </citation>
    <scope>NUCLEOTIDE SEQUENCE [LARGE SCALE GENOMIC DNA]</scope>
    <source>
        <strain evidence="1 2">WMS-il1</strain>
    </source>
</reference>
<proteinExistence type="predicted"/>
<evidence type="ECO:0000313" key="2">
    <source>
        <dbReference type="Proteomes" id="UP000321570"/>
    </source>
</evidence>
<accession>A0A564Z9Z1</accession>
<name>A0A564Z9Z1_HYMDI</name>
<dbReference type="EMBL" id="CABIJS010000699">
    <property type="protein sequence ID" value="VUZ56159.1"/>
    <property type="molecule type" value="Genomic_DNA"/>
</dbReference>
<evidence type="ECO:0000313" key="1">
    <source>
        <dbReference type="EMBL" id="VUZ56159.1"/>
    </source>
</evidence>
<protein>
    <submittedName>
        <fullName evidence="1">Uncharacterized protein</fullName>
    </submittedName>
</protein>
<organism evidence="1 2">
    <name type="scientific">Hymenolepis diminuta</name>
    <name type="common">Rat tapeworm</name>
    <dbReference type="NCBI Taxonomy" id="6216"/>
    <lineage>
        <taxon>Eukaryota</taxon>
        <taxon>Metazoa</taxon>
        <taxon>Spiralia</taxon>
        <taxon>Lophotrochozoa</taxon>
        <taxon>Platyhelminthes</taxon>
        <taxon>Cestoda</taxon>
        <taxon>Eucestoda</taxon>
        <taxon>Cyclophyllidea</taxon>
        <taxon>Hymenolepididae</taxon>
        <taxon>Hymenolepis</taxon>
    </lineage>
</organism>
<keyword evidence="2" id="KW-1185">Reference proteome</keyword>
<sequence length="53" mass="5881">MSNSPKCLGLCNHIPPKPMLAYQPKLCSSVKGGCKNYWRSCAFLLSRSDTHPN</sequence>